<reference evidence="5" key="1">
    <citation type="submission" date="2023-05" db="EMBL/GenBank/DDBJ databases">
        <title>Streptantibioticus silvisoli sp. nov., acidotolerant actinomycetes 1 from pine litter.</title>
        <authorList>
            <person name="Swiecimska M."/>
            <person name="Golinska P."/>
            <person name="Sangal V."/>
            <person name="Wachnowicz B."/>
            <person name="Goodfellow M."/>
        </authorList>
    </citation>
    <scope>NUCLEOTIDE SEQUENCE</scope>
    <source>
        <strain evidence="5">SL13</strain>
    </source>
</reference>
<protein>
    <submittedName>
        <fullName evidence="5">LCP family protein</fullName>
    </submittedName>
</protein>
<keyword evidence="3" id="KW-0472">Membrane</keyword>
<accession>A0AA90H6U3</accession>
<dbReference type="Gene3D" id="3.40.630.190">
    <property type="entry name" value="LCP protein"/>
    <property type="match status" value="1"/>
</dbReference>
<feature type="region of interest" description="Disordered" evidence="2">
    <location>
        <begin position="1"/>
        <end position="99"/>
    </location>
</feature>
<dbReference type="RefSeq" id="WP_271314513.1">
    <property type="nucleotide sequence ID" value="NZ_JABXJJ020000039.1"/>
</dbReference>
<dbReference type="EMBL" id="JABXJJ020000039">
    <property type="protein sequence ID" value="MDI5972996.1"/>
    <property type="molecule type" value="Genomic_DNA"/>
</dbReference>
<keyword evidence="3" id="KW-0812">Transmembrane</keyword>
<dbReference type="NCBIfam" id="TIGR00350">
    <property type="entry name" value="lytR_cpsA_psr"/>
    <property type="match status" value="1"/>
</dbReference>
<evidence type="ECO:0000256" key="3">
    <source>
        <dbReference type="SAM" id="Phobius"/>
    </source>
</evidence>
<dbReference type="InterPro" id="IPR050922">
    <property type="entry name" value="LytR/CpsA/Psr_CW_biosynth"/>
</dbReference>
<name>A0AA90H6U3_9ACTN</name>
<dbReference type="PANTHER" id="PTHR33392">
    <property type="entry name" value="POLYISOPRENYL-TEICHOIC ACID--PEPTIDOGLYCAN TEICHOIC ACID TRANSFERASE TAGU"/>
    <property type="match status" value="1"/>
</dbReference>
<proteinExistence type="inferred from homology"/>
<dbReference type="InterPro" id="IPR004474">
    <property type="entry name" value="LytR_CpsA_psr"/>
</dbReference>
<dbReference type="Pfam" id="PF03816">
    <property type="entry name" value="LytR_cpsA_psr"/>
    <property type="match status" value="1"/>
</dbReference>
<sequence length="426" mass="46101">MDAWRDGWTDEGEPEGARVMPHVRREDRYGGRPDDRGRQAYPGGHPQQGRTHGEPPLPPELDPRRAGRVPRQPQRDPGYDGGAPPYRGGGGSGPGRPRNWRKRITYGVLTLVVALIATSIGTYFWADGKLARTVDLSTLPDRPPVGKGTNYLIVGSDSRDGMSAAEKKELHTGSADGKRTDSMMVLHIGSNGDTLMSLPRDSYVTIPAFTGESGKHYPATTHKLNTAYSWGGGALLTQTVEHDTGIHIDHYAEIGFTGFVNLVNALGGVNMCLPNAIHDTASGADFKAGCQEFTGQQSLEFVRERHAEADQDLGRMRNQQKFLATLAHQAASPSTVLNPFKLYPVLGAGLETLEVDKSMNLYDLSQMFFAMKDVSGGNGKSLTVPISNPNLPTPSDGDAVAWDTTRAHELFSQLQNDQPVTATASN</sequence>
<gene>
    <name evidence="5" type="ORF">POF50_027230</name>
</gene>
<evidence type="ECO:0000256" key="2">
    <source>
        <dbReference type="SAM" id="MobiDB-lite"/>
    </source>
</evidence>
<feature type="domain" description="Cell envelope-related transcriptional attenuator" evidence="4">
    <location>
        <begin position="179"/>
        <end position="331"/>
    </location>
</feature>
<feature type="compositionally biased region" description="Basic and acidic residues" evidence="2">
    <location>
        <begin position="23"/>
        <end position="38"/>
    </location>
</feature>
<organism evidence="5">
    <name type="scientific">Streptantibioticus silvisoli</name>
    <dbReference type="NCBI Taxonomy" id="2705255"/>
    <lineage>
        <taxon>Bacteria</taxon>
        <taxon>Bacillati</taxon>
        <taxon>Actinomycetota</taxon>
        <taxon>Actinomycetes</taxon>
        <taxon>Kitasatosporales</taxon>
        <taxon>Streptomycetaceae</taxon>
        <taxon>Streptantibioticus</taxon>
    </lineage>
</organism>
<feature type="transmembrane region" description="Helical" evidence="3">
    <location>
        <begin position="104"/>
        <end position="126"/>
    </location>
</feature>
<dbReference type="PANTHER" id="PTHR33392:SF6">
    <property type="entry name" value="POLYISOPRENYL-TEICHOIC ACID--PEPTIDOGLYCAN TEICHOIC ACID TRANSFERASE TAGU"/>
    <property type="match status" value="1"/>
</dbReference>
<evidence type="ECO:0000259" key="4">
    <source>
        <dbReference type="Pfam" id="PF03816"/>
    </source>
</evidence>
<dbReference type="AlphaFoldDB" id="A0AA90H6U3"/>
<evidence type="ECO:0000313" key="5">
    <source>
        <dbReference type="EMBL" id="MDI5972996.1"/>
    </source>
</evidence>
<comment type="caution">
    <text evidence="5">The sequence shown here is derived from an EMBL/GenBank/DDBJ whole genome shotgun (WGS) entry which is preliminary data.</text>
</comment>
<keyword evidence="3" id="KW-1133">Transmembrane helix</keyword>
<comment type="similarity">
    <text evidence="1">Belongs to the LytR/CpsA/Psr (LCP) family.</text>
</comment>
<evidence type="ECO:0000256" key="1">
    <source>
        <dbReference type="ARBA" id="ARBA00006068"/>
    </source>
</evidence>